<dbReference type="SUPFAM" id="SSF55874">
    <property type="entry name" value="ATPase domain of HSP90 chaperone/DNA topoisomerase II/histidine kinase"/>
    <property type="match status" value="1"/>
</dbReference>
<dbReference type="SUPFAM" id="SSF47384">
    <property type="entry name" value="Homodimeric domain of signal transducing histidine kinase"/>
    <property type="match status" value="1"/>
</dbReference>
<dbReference type="EMBL" id="SGBD01000002">
    <property type="protein sequence ID" value="RZD14525.1"/>
    <property type="molecule type" value="Genomic_DNA"/>
</dbReference>
<dbReference type="SMART" id="SM00260">
    <property type="entry name" value="CheW"/>
    <property type="match status" value="1"/>
</dbReference>
<dbReference type="SUPFAM" id="SSF47226">
    <property type="entry name" value="Histidine-containing phosphotransfer domain, HPT domain"/>
    <property type="match status" value="1"/>
</dbReference>
<comment type="catalytic activity">
    <reaction evidence="1">
        <text>ATP + protein L-histidine = ADP + protein N-phospho-L-histidine.</text>
        <dbReference type="EC" id="2.7.13.3"/>
    </reaction>
</comment>
<proteinExistence type="predicted"/>
<name>A0A519BB70_9DELT</name>
<dbReference type="GO" id="GO:0005737">
    <property type="term" value="C:cytoplasm"/>
    <property type="evidence" value="ECO:0007669"/>
    <property type="project" value="InterPro"/>
</dbReference>
<dbReference type="PANTHER" id="PTHR43395:SF1">
    <property type="entry name" value="CHEMOTAXIS PROTEIN CHEA"/>
    <property type="match status" value="1"/>
</dbReference>
<dbReference type="PROSITE" id="PS50894">
    <property type="entry name" value="HPT"/>
    <property type="match status" value="1"/>
</dbReference>
<dbReference type="CDD" id="cd00731">
    <property type="entry name" value="CheA_reg"/>
    <property type="match status" value="1"/>
</dbReference>
<keyword evidence="3 6" id="KW-0597">Phosphoprotein</keyword>
<reference evidence="11 12" key="1">
    <citation type="submission" date="2019-01" db="EMBL/GenBank/DDBJ databases">
        <title>Insights into ecological role of a new deltaproteobacterial order Candidatus Sinidesulfobacterales (Sva0485) by metagenomics and metatranscriptomics.</title>
        <authorList>
            <person name="Tan S."/>
            <person name="Liu J."/>
            <person name="Fang Y."/>
            <person name="Hedlund B.P."/>
            <person name="Lian Z.H."/>
            <person name="Huang L.Y."/>
            <person name="Li J.T."/>
            <person name="Huang L.N."/>
            <person name="Li W.J."/>
            <person name="Jiang H.C."/>
            <person name="Dong H.L."/>
            <person name="Shu W.S."/>
        </authorList>
    </citation>
    <scope>NUCLEOTIDE SEQUENCE [LARGE SCALE GENOMIC DNA]</scope>
    <source>
        <strain evidence="11">AP3</strain>
    </source>
</reference>
<dbReference type="Gene3D" id="2.30.30.40">
    <property type="entry name" value="SH3 Domains"/>
    <property type="match status" value="1"/>
</dbReference>
<organism evidence="11 12">
    <name type="scientific">Candidatus Acidulodesulfobacterium ferriphilum</name>
    <dbReference type="NCBI Taxonomy" id="2597223"/>
    <lineage>
        <taxon>Bacteria</taxon>
        <taxon>Deltaproteobacteria</taxon>
        <taxon>Candidatus Acidulodesulfobacterales</taxon>
        <taxon>Candidatus Acidulodesulfobacterium</taxon>
    </lineage>
</organism>
<dbReference type="InterPro" id="IPR036890">
    <property type="entry name" value="HATPase_C_sf"/>
</dbReference>
<feature type="domain" description="CheW-like" evidence="9">
    <location>
        <begin position="531"/>
        <end position="671"/>
    </location>
</feature>
<evidence type="ECO:0000256" key="5">
    <source>
        <dbReference type="ARBA" id="ARBA00022777"/>
    </source>
</evidence>
<evidence type="ECO:0000256" key="6">
    <source>
        <dbReference type="PROSITE-ProRule" id="PRU00110"/>
    </source>
</evidence>
<dbReference type="SMART" id="SM00387">
    <property type="entry name" value="HATPase_c"/>
    <property type="match status" value="1"/>
</dbReference>
<dbReference type="InterPro" id="IPR004358">
    <property type="entry name" value="Sig_transdc_His_kin-like_C"/>
</dbReference>
<dbReference type="InterPro" id="IPR005467">
    <property type="entry name" value="His_kinase_dom"/>
</dbReference>
<dbReference type="Gene3D" id="1.20.120.160">
    <property type="entry name" value="HPT domain"/>
    <property type="match status" value="1"/>
</dbReference>
<dbReference type="Gene3D" id="1.10.287.560">
    <property type="entry name" value="Histidine kinase CheA-like, homodimeric domain"/>
    <property type="match status" value="1"/>
</dbReference>
<evidence type="ECO:0000259" key="9">
    <source>
        <dbReference type="PROSITE" id="PS50851"/>
    </source>
</evidence>
<dbReference type="InterPro" id="IPR008207">
    <property type="entry name" value="Sig_transdc_His_kin_Hpt_dom"/>
</dbReference>
<evidence type="ECO:0000259" key="10">
    <source>
        <dbReference type="PROSITE" id="PS50894"/>
    </source>
</evidence>
<dbReference type="FunFam" id="3.30.565.10:FF:000016">
    <property type="entry name" value="Chemotaxis protein CheA, putative"/>
    <property type="match status" value="1"/>
</dbReference>
<evidence type="ECO:0000313" key="11">
    <source>
        <dbReference type="EMBL" id="RZD14525.1"/>
    </source>
</evidence>
<evidence type="ECO:0000256" key="1">
    <source>
        <dbReference type="ARBA" id="ARBA00000085"/>
    </source>
</evidence>
<dbReference type="InterPro" id="IPR004105">
    <property type="entry name" value="CheA-like_dim"/>
</dbReference>
<dbReference type="Gene3D" id="3.30.565.10">
    <property type="entry name" value="Histidine kinase-like ATPase, C-terminal domain"/>
    <property type="match status" value="1"/>
</dbReference>
<feature type="modified residue" description="Phosphohistidine" evidence="6">
    <location>
        <position position="49"/>
    </location>
</feature>
<accession>A0A519BB70</accession>
<dbReference type="SUPFAM" id="SSF50341">
    <property type="entry name" value="CheW-like"/>
    <property type="match status" value="1"/>
</dbReference>
<dbReference type="AlphaFoldDB" id="A0A519BB70"/>
<dbReference type="InterPro" id="IPR036061">
    <property type="entry name" value="CheW-like_dom_sf"/>
</dbReference>
<dbReference type="PRINTS" id="PR00344">
    <property type="entry name" value="BCTRLSENSOR"/>
</dbReference>
<dbReference type="Proteomes" id="UP000320813">
    <property type="component" value="Unassembled WGS sequence"/>
</dbReference>
<sequence length="672" mass="74094">MIDDSMKEIVNDFVQEALELLESLNENFVELEKDPGNKDLLNTIFRAAHTIKGSAGFLGFQSIVELAHSAENILNKLRQGEIFLTSGMMDCLLEAMDILKAMIISVSKTGIEGLTPVDNAELIKRLDDMAEGIIGLREEESKQPEAKGTQAVRQNLPHSAAENGKVLAEKEEAAGEIINEEKHKENRAKTDKRKVRNLGDILLEDNLISKEELEQIYKEKEEEIKQPETGTFEQKQERNRQAVPIQEVPKPPQTEAALPGPKPSPARTPEIKETTIRVDIDRLDNVMNLVGELVLARNRLFNISSKLEMKYAGDDLSSALAQVVSNLNLVTTDLQLAVMKTRMQPVKKVFSKFPRMVRDLSRELGKEIELQISGEETELDKSVIEEIGDPLVHLIRNSVDHGVETKEMRKRLGKPEIGTIKLSAEHEGNYIVISVSDDGKGMDPDILKKKAVEKGVIDEKTAFGLSDKDALSLIFTPGFSTKEKATEISGRGVGMDVVKTNIQKINGIIDIESQIGHGSKIVLKLPLTVAIIQTLIVGAGEDIFAIPLNSVVETLRISESSIQTIDKHEVINLRKSVLSLLRLGEEFGIKESNIVDLDISLKKEIYVVVVALAEKKIGIAVDNLYGQEEVVIKSLGDYQLGYKGISGATITGDGKVVLIIDIASMIESAAIR</sequence>
<evidence type="ECO:0000256" key="3">
    <source>
        <dbReference type="ARBA" id="ARBA00022553"/>
    </source>
</evidence>
<gene>
    <name evidence="11" type="ORF">EVJ47_04980</name>
</gene>
<evidence type="ECO:0000256" key="4">
    <source>
        <dbReference type="ARBA" id="ARBA00022679"/>
    </source>
</evidence>
<dbReference type="GO" id="GO:0000155">
    <property type="term" value="F:phosphorelay sensor kinase activity"/>
    <property type="evidence" value="ECO:0007669"/>
    <property type="project" value="InterPro"/>
</dbReference>
<dbReference type="InterPro" id="IPR037006">
    <property type="entry name" value="CheA-like_homodim_sf"/>
</dbReference>
<keyword evidence="5" id="KW-0418">Kinase</keyword>
<feature type="region of interest" description="Disordered" evidence="7">
    <location>
        <begin position="220"/>
        <end position="268"/>
    </location>
</feature>
<dbReference type="InterPro" id="IPR036641">
    <property type="entry name" value="HPT_dom_sf"/>
</dbReference>
<dbReference type="Pfam" id="PF02518">
    <property type="entry name" value="HATPase_c"/>
    <property type="match status" value="1"/>
</dbReference>
<evidence type="ECO:0000256" key="7">
    <source>
        <dbReference type="SAM" id="MobiDB-lite"/>
    </source>
</evidence>
<dbReference type="PROSITE" id="PS50109">
    <property type="entry name" value="HIS_KIN"/>
    <property type="match status" value="1"/>
</dbReference>
<dbReference type="Pfam" id="PF02895">
    <property type="entry name" value="H-kinase_dim"/>
    <property type="match status" value="1"/>
</dbReference>
<keyword evidence="4" id="KW-0808">Transferase</keyword>
<dbReference type="InterPro" id="IPR051315">
    <property type="entry name" value="Bact_Chemotaxis_CheA"/>
</dbReference>
<dbReference type="Pfam" id="PF01627">
    <property type="entry name" value="Hpt"/>
    <property type="match status" value="1"/>
</dbReference>
<dbReference type="SMART" id="SM01231">
    <property type="entry name" value="H-kinase_dim"/>
    <property type="match status" value="1"/>
</dbReference>
<evidence type="ECO:0000259" key="8">
    <source>
        <dbReference type="PROSITE" id="PS50109"/>
    </source>
</evidence>
<dbReference type="PANTHER" id="PTHR43395">
    <property type="entry name" value="SENSOR HISTIDINE KINASE CHEA"/>
    <property type="match status" value="1"/>
</dbReference>
<dbReference type="CDD" id="cd00088">
    <property type="entry name" value="HPT"/>
    <property type="match status" value="1"/>
</dbReference>
<feature type="domain" description="HPt" evidence="10">
    <location>
        <begin position="2"/>
        <end position="106"/>
    </location>
</feature>
<dbReference type="Pfam" id="PF01584">
    <property type="entry name" value="CheW"/>
    <property type="match status" value="1"/>
</dbReference>
<dbReference type="CDD" id="cd16916">
    <property type="entry name" value="HATPase_CheA-like"/>
    <property type="match status" value="1"/>
</dbReference>
<dbReference type="InterPro" id="IPR036097">
    <property type="entry name" value="HisK_dim/P_sf"/>
</dbReference>
<dbReference type="InterPro" id="IPR002545">
    <property type="entry name" value="CheW-lke_dom"/>
</dbReference>
<evidence type="ECO:0000313" key="12">
    <source>
        <dbReference type="Proteomes" id="UP000320813"/>
    </source>
</evidence>
<dbReference type="GO" id="GO:0006935">
    <property type="term" value="P:chemotaxis"/>
    <property type="evidence" value="ECO:0007669"/>
    <property type="project" value="InterPro"/>
</dbReference>
<dbReference type="PROSITE" id="PS50851">
    <property type="entry name" value="CHEW"/>
    <property type="match status" value="1"/>
</dbReference>
<protein>
    <recommendedName>
        <fullName evidence="2">histidine kinase</fullName>
        <ecNumber evidence="2">2.7.13.3</ecNumber>
    </recommendedName>
</protein>
<comment type="caution">
    <text evidence="11">The sequence shown here is derived from an EMBL/GenBank/DDBJ whole genome shotgun (WGS) entry which is preliminary data.</text>
</comment>
<dbReference type="InterPro" id="IPR003594">
    <property type="entry name" value="HATPase_dom"/>
</dbReference>
<dbReference type="SMART" id="SM00073">
    <property type="entry name" value="HPT"/>
    <property type="match status" value="1"/>
</dbReference>
<evidence type="ECO:0000256" key="2">
    <source>
        <dbReference type="ARBA" id="ARBA00012438"/>
    </source>
</evidence>
<feature type="region of interest" description="Disordered" evidence="7">
    <location>
        <begin position="139"/>
        <end position="166"/>
    </location>
</feature>
<feature type="domain" description="Histidine kinase" evidence="8">
    <location>
        <begin position="320"/>
        <end position="529"/>
    </location>
</feature>
<dbReference type="EC" id="2.7.13.3" evidence="2"/>